<dbReference type="InterPro" id="IPR014757">
    <property type="entry name" value="Tscrpt_reg_IclR_C"/>
</dbReference>
<dbReference type="Pfam" id="PF01614">
    <property type="entry name" value="IclR_C"/>
    <property type="match status" value="1"/>
</dbReference>
<dbReference type="SUPFAM" id="SSF46785">
    <property type="entry name" value="Winged helix' DNA-binding domain"/>
    <property type="match status" value="1"/>
</dbReference>
<dbReference type="RefSeq" id="WP_015065376.1">
    <property type="nucleotide sequence ID" value="NC_019387.1"/>
</dbReference>
<feature type="domain" description="HTH iclR-type" evidence="4">
    <location>
        <begin position="11"/>
        <end position="70"/>
    </location>
</feature>
<feature type="domain" description="IclR-ED" evidence="5">
    <location>
        <begin position="71"/>
        <end position="252"/>
    </location>
</feature>
<evidence type="ECO:0000313" key="6">
    <source>
        <dbReference type="EMBL" id="AFV77381.1"/>
    </source>
</evidence>
<dbReference type="Gene3D" id="1.10.10.10">
    <property type="entry name" value="Winged helix-like DNA-binding domain superfamily/Winged helix DNA-binding domain"/>
    <property type="match status" value="1"/>
</dbReference>
<keyword evidence="1" id="KW-0805">Transcription regulation</keyword>
<dbReference type="KEGG" id="tos:Theos_2400"/>
<dbReference type="PROSITE" id="PS51077">
    <property type="entry name" value="HTH_ICLR"/>
    <property type="match status" value="1"/>
</dbReference>
<dbReference type="Proteomes" id="UP000000211">
    <property type="component" value="Plasmid pTHEOS01"/>
</dbReference>
<proteinExistence type="predicted"/>
<dbReference type="PATRIC" id="fig|751945.3.peg.2339"/>
<keyword evidence="7" id="KW-1185">Reference proteome</keyword>
<dbReference type="PROSITE" id="PS51078">
    <property type="entry name" value="ICLR_ED"/>
    <property type="match status" value="1"/>
</dbReference>
<dbReference type="InterPro" id="IPR005471">
    <property type="entry name" value="Tscrpt_reg_IclR_N"/>
</dbReference>
<evidence type="ECO:0000259" key="4">
    <source>
        <dbReference type="PROSITE" id="PS51077"/>
    </source>
</evidence>
<evidence type="ECO:0000256" key="2">
    <source>
        <dbReference type="ARBA" id="ARBA00023125"/>
    </source>
</evidence>
<protein>
    <submittedName>
        <fullName evidence="6">Transcriptional regulator</fullName>
    </submittedName>
</protein>
<dbReference type="OrthoDB" id="9791752at2"/>
<gene>
    <name evidence="6" type="ORF">Theos_2400</name>
</gene>
<dbReference type="HOGENOM" id="CLU_062618_6_0_0"/>
<dbReference type="GO" id="GO:0003700">
    <property type="term" value="F:DNA-binding transcription factor activity"/>
    <property type="evidence" value="ECO:0007669"/>
    <property type="project" value="TreeGrafter"/>
</dbReference>
<accession>K7QWW9</accession>
<dbReference type="SUPFAM" id="SSF55781">
    <property type="entry name" value="GAF domain-like"/>
    <property type="match status" value="1"/>
</dbReference>
<dbReference type="GO" id="GO:0045892">
    <property type="term" value="P:negative regulation of DNA-templated transcription"/>
    <property type="evidence" value="ECO:0007669"/>
    <property type="project" value="TreeGrafter"/>
</dbReference>
<keyword evidence="6" id="KW-0614">Plasmid</keyword>
<evidence type="ECO:0000313" key="7">
    <source>
        <dbReference type="Proteomes" id="UP000000211"/>
    </source>
</evidence>
<dbReference type="PANTHER" id="PTHR30136">
    <property type="entry name" value="HELIX-TURN-HELIX TRANSCRIPTIONAL REGULATOR, ICLR FAMILY"/>
    <property type="match status" value="1"/>
</dbReference>
<dbReference type="GO" id="GO:0003677">
    <property type="term" value="F:DNA binding"/>
    <property type="evidence" value="ECO:0007669"/>
    <property type="project" value="UniProtKB-KW"/>
</dbReference>
<dbReference type="AlphaFoldDB" id="K7QWW9"/>
<dbReference type="InterPro" id="IPR036388">
    <property type="entry name" value="WH-like_DNA-bd_sf"/>
</dbReference>
<dbReference type="InterPro" id="IPR050707">
    <property type="entry name" value="HTH_MetabolicPath_Reg"/>
</dbReference>
<evidence type="ECO:0000256" key="1">
    <source>
        <dbReference type="ARBA" id="ARBA00023015"/>
    </source>
</evidence>
<keyword evidence="3" id="KW-0804">Transcription</keyword>
<dbReference type="SMART" id="SM00346">
    <property type="entry name" value="HTH_ICLR"/>
    <property type="match status" value="1"/>
</dbReference>
<dbReference type="InterPro" id="IPR029016">
    <property type="entry name" value="GAF-like_dom_sf"/>
</dbReference>
<dbReference type="EMBL" id="CP003250">
    <property type="protein sequence ID" value="AFV77381.1"/>
    <property type="molecule type" value="Genomic_DNA"/>
</dbReference>
<dbReference type="InterPro" id="IPR036390">
    <property type="entry name" value="WH_DNA-bd_sf"/>
</dbReference>
<keyword evidence="2" id="KW-0238">DNA-binding</keyword>
<sequence>MGSVKGEPRGTQTLARGLALLEKVGEGVHTLEGLARALGVPKSTAHRLARALVQAGYLRHQPRRGYALGPKLIRLGFQAHAQQELLLLARPHLEWLRDRTGETVHLGVLEGGEVVYVDKLPGRRELQLASRVGSRFPAQSTALGKALLAHLPEEVWARHFVPGLRRTPRTIGDLEAFREELRCTRARGYALDLEENEVGVRCVAAPIRDGQGQVVAAVSVSTAAVYLDEARIQEVAPLVQEAARRISAELGA</sequence>
<evidence type="ECO:0000256" key="3">
    <source>
        <dbReference type="ARBA" id="ARBA00023163"/>
    </source>
</evidence>
<name>K7QWW9_THEOS</name>
<geneLocation type="plasmid" evidence="6 7">
    <name>pTHEOS01</name>
</geneLocation>
<organism evidence="6 7">
    <name type="scientific">Thermus oshimai JL-2</name>
    <dbReference type="NCBI Taxonomy" id="751945"/>
    <lineage>
        <taxon>Bacteria</taxon>
        <taxon>Thermotogati</taxon>
        <taxon>Deinococcota</taxon>
        <taxon>Deinococci</taxon>
        <taxon>Thermales</taxon>
        <taxon>Thermaceae</taxon>
        <taxon>Thermus</taxon>
    </lineage>
</organism>
<dbReference type="PANTHER" id="PTHR30136:SF24">
    <property type="entry name" value="HTH-TYPE TRANSCRIPTIONAL REPRESSOR ALLR"/>
    <property type="match status" value="1"/>
</dbReference>
<reference evidence="6 7" key="1">
    <citation type="journal article" date="2013" name="Genome Announc.">
        <title>Whole Genome Sequencing of Thermus oshimai JL-2 and Thermus thermophilus JL-18, Incomplete Denitrifiers from the United States Great Basin.</title>
        <authorList>
            <person name="Murugapiran S.K."/>
            <person name="Huntemann M."/>
            <person name="Wei C.L."/>
            <person name="Han J."/>
            <person name="Detter J.C."/>
            <person name="Han C.S."/>
            <person name="Erkkila T.H."/>
            <person name="Teshima H."/>
            <person name="Chen A."/>
            <person name="Kyrpides N."/>
            <person name="Mavrommatis K."/>
            <person name="Markowitz V."/>
            <person name="Szeto E."/>
            <person name="Ivanova N."/>
            <person name="Pagani I."/>
            <person name="Lam J."/>
            <person name="McDonald A.I."/>
            <person name="Dodsworth J.A."/>
            <person name="Pati A."/>
            <person name="Goodwin L."/>
            <person name="Peters L."/>
            <person name="Pitluck S."/>
            <person name="Woyke T."/>
            <person name="Hedlund B.P."/>
        </authorList>
    </citation>
    <scope>NUCLEOTIDE SEQUENCE</scope>
    <source>
        <strain evidence="6 7">JL-2</strain>
        <plasmid evidence="6">pTHEOS01</plasmid>
    </source>
</reference>
<dbReference type="Gene3D" id="3.30.450.40">
    <property type="match status" value="1"/>
</dbReference>
<dbReference type="Pfam" id="PF09339">
    <property type="entry name" value="HTH_IclR"/>
    <property type="match status" value="1"/>
</dbReference>
<evidence type="ECO:0000259" key="5">
    <source>
        <dbReference type="PROSITE" id="PS51078"/>
    </source>
</evidence>